<reference evidence="2" key="1">
    <citation type="journal article" date="2023" name="G3 (Bethesda)">
        <title>Whole genome assembly and annotation of the endangered Caribbean coral Acropora cervicornis.</title>
        <authorList>
            <person name="Selwyn J.D."/>
            <person name="Vollmer S.V."/>
        </authorList>
    </citation>
    <scope>NUCLEOTIDE SEQUENCE</scope>
    <source>
        <strain evidence="2">K2</strain>
    </source>
</reference>
<organism evidence="2 3">
    <name type="scientific">Acropora cervicornis</name>
    <name type="common">Staghorn coral</name>
    <dbReference type="NCBI Taxonomy" id="6130"/>
    <lineage>
        <taxon>Eukaryota</taxon>
        <taxon>Metazoa</taxon>
        <taxon>Cnidaria</taxon>
        <taxon>Anthozoa</taxon>
        <taxon>Hexacorallia</taxon>
        <taxon>Scleractinia</taxon>
        <taxon>Astrocoeniina</taxon>
        <taxon>Acroporidae</taxon>
        <taxon>Acropora</taxon>
    </lineage>
</organism>
<dbReference type="Proteomes" id="UP001249851">
    <property type="component" value="Unassembled WGS sequence"/>
</dbReference>
<proteinExistence type="predicted"/>
<dbReference type="EMBL" id="JARQWQ010000178">
    <property type="protein sequence ID" value="KAK2547555.1"/>
    <property type="molecule type" value="Genomic_DNA"/>
</dbReference>
<gene>
    <name evidence="2" type="ORF">P5673_032424</name>
</gene>
<dbReference type="AlphaFoldDB" id="A0AAD9PRV1"/>
<feature type="compositionally biased region" description="Basic and acidic residues" evidence="1">
    <location>
        <begin position="55"/>
        <end position="71"/>
    </location>
</feature>
<evidence type="ECO:0000256" key="1">
    <source>
        <dbReference type="SAM" id="MobiDB-lite"/>
    </source>
</evidence>
<evidence type="ECO:0000313" key="3">
    <source>
        <dbReference type="Proteomes" id="UP001249851"/>
    </source>
</evidence>
<feature type="region of interest" description="Disordered" evidence="1">
    <location>
        <begin position="52"/>
        <end position="99"/>
    </location>
</feature>
<keyword evidence="3" id="KW-1185">Reference proteome</keyword>
<evidence type="ECO:0000313" key="2">
    <source>
        <dbReference type="EMBL" id="KAK2547555.1"/>
    </source>
</evidence>
<comment type="caution">
    <text evidence="2">The sequence shown here is derived from an EMBL/GenBank/DDBJ whole genome shotgun (WGS) entry which is preliminary data.</text>
</comment>
<reference evidence="2" key="2">
    <citation type="journal article" date="2023" name="Science">
        <title>Genomic signatures of disease resistance in endangered staghorn corals.</title>
        <authorList>
            <person name="Vollmer S.V."/>
            <person name="Selwyn J.D."/>
            <person name="Despard B.A."/>
            <person name="Roesel C.L."/>
        </authorList>
    </citation>
    <scope>NUCLEOTIDE SEQUENCE</scope>
    <source>
        <strain evidence="2">K2</strain>
    </source>
</reference>
<feature type="compositionally biased region" description="Low complexity" evidence="1">
    <location>
        <begin position="89"/>
        <end position="99"/>
    </location>
</feature>
<protein>
    <submittedName>
        <fullName evidence="2">Uncharacterized protein</fullName>
    </submittedName>
</protein>
<feature type="compositionally biased region" description="Basic and acidic residues" evidence="1">
    <location>
        <begin position="79"/>
        <end position="88"/>
    </location>
</feature>
<accession>A0AAD9PRV1</accession>
<name>A0AAD9PRV1_ACRCE</name>
<sequence length="214" mass="24348">MRPECVLTRKSSHSSFGSVNAYNPQFRFSCHYAQGPGARIFGFEYLSDELPSNSDDEKRMHRAERRAERKTKERRHRFEFRPPDRKESASSTSAAFSSRSGPSYFASERGQFGHLSAFCSKSSDSSKANPRHDWDMALLPGHTLSNIKQLLDGVFVISGIIKVEVALFPRINCRLLANEKTDDHVMLLEGIASFKYHLMREQDRVQGTFEHGNS</sequence>